<organism evidence="13 14">
    <name type="scientific">Aspergillus terreus (strain NIH 2624 / FGSC A1156)</name>
    <dbReference type="NCBI Taxonomy" id="341663"/>
    <lineage>
        <taxon>Eukaryota</taxon>
        <taxon>Fungi</taxon>
        <taxon>Dikarya</taxon>
        <taxon>Ascomycota</taxon>
        <taxon>Pezizomycotina</taxon>
        <taxon>Eurotiomycetes</taxon>
        <taxon>Eurotiomycetidae</taxon>
        <taxon>Eurotiales</taxon>
        <taxon>Aspergillaceae</taxon>
        <taxon>Aspergillus</taxon>
        <taxon>Aspergillus subgen. Circumdati</taxon>
    </lineage>
</organism>
<dbReference type="InterPro" id="IPR021740">
    <property type="entry name" value="Velvet"/>
</dbReference>
<dbReference type="GO" id="GO:0005737">
    <property type="term" value="C:cytoplasm"/>
    <property type="evidence" value="ECO:0007669"/>
    <property type="project" value="UniProtKB-SubCell"/>
</dbReference>
<comment type="subcellular location">
    <subcellularLocation>
        <location evidence="2">Cytoplasm</location>
    </subcellularLocation>
    <subcellularLocation>
        <location evidence="1">Nucleus</location>
    </subcellularLocation>
</comment>
<dbReference type="FunFam" id="2.60.40.3960:FF:000001">
    <property type="entry name" value="Sexual development activator VeA"/>
    <property type="match status" value="1"/>
</dbReference>
<feature type="domain" description="Velvet" evidence="12">
    <location>
        <begin position="25"/>
        <end position="247"/>
    </location>
</feature>
<feature type="compositionally biased region" description="Low complexity" evidence="11">
    <location>
        <begin position="968"/>
        <end position="998"/>
    </location>
</feature>
<reference evidence="14" key="1">
    <citation type="submission" date="2005-09" db="EMBL/GenBank/DDBJ databases">
        <title>Annotation of the Aspergillus terreus NIH2624 genome.</title>
        <authorList>
            <person name="Birren B.W."/>
            <person name="Lander E.S."/>
            <person name="Galagan J.E."/>
            <person name="Nusbaum C."/>
            <person name="Devon K."/>
            <person name="Henn M."/>
            <person name="Ma L.-J."/>
            <person name="Jaffe D.B."/>
            <person name="Butler J."/>
            <person name="Alvarez P."/>
            <person name="Gnerre S."/>
            <person name="Grabherr M."/>
            <person name="Kleber M."/>
            <person name="Mauceli E.W."/>
            <person name="Brockman W."/>
            <person name="Rounsley S."/>
            <person name="Young S.K."/>
            <person name="LaButti K."/>
            <person name="Pushparaj V."/>
            <person name="DeCaprio D."/>
            <person name="Crawford M."/>
            <person name="Koehrsen M."/>
            <person name="Engels R."/>
            <person name="Montgomery P."/>
            <person name="Pearson M."/>
            <person name="Howarth C."/>
            <person name="Larson L."/>
            <person name="Luoma S."/>
            <person name="White J."/>
            <person name="Alvarado L."/>
            <person name="Kodira C.D."/>
            <person name="Zeng Q."/>
            <person name="Oleary S."/>
            <person name="Yandava C."/>
            <person name="Denning D.W."/>
            <person name="Nierman W.C."/>
            <person name="Milne T."/>
            <person name="Madden K."/>
        </authorList>
    </citation>
    <scope>NUCLEOTIDE SEQUENCE [LARGE SCALE GENOMIC DNA]</scope>
    <source>
        <strain evidence="14">NIH 2624 / FGSC A1156</strain>
    </source>
</reference>
<dbReference type="OMA" id="HKSIRSE"/>
<dbReference type="OrthoDB" id="5384689at2759"/>
<feature type="compositionally biased region" description="Basic and acidic residues" evidence="11">
    <location>
        <begin position="1257"/>
        <end position="1266"/>
    </location>
</feature>
<dbReference type="VEuPathDB" id="FungiDB:ATEG_00439"/>
<dbReference type="Gene3D" id="2.60.40.3960">
    <property type="entry name" value="Velvet domain"/>
    <property type="match status" value="1"/>
</dbReference>
<dbReference type="STRING" id="341663.Q0D0U5"/>
<feature type="compositionally biased region" description="Basic and acidic residues" evidence="11">
    <location>
        <begin position="13"/>
        <end position="22"/>
    </location>
</feature>
<evidence type="ECO:0000256" key="6">
    <source>
        <dbReference type="ARBA" id="ARBA00023242"/>
    </source>
</evidence>
<feature type="compositionally biased region" description="Basic and acidic residues" evidence="11">
    <location>
        <begin position="1202"/>
        <end position="1214"/>
    </location>
</feature>
<dbReference type="PANTHER" id="PTHR33572">
    <property type="entry name" value="SPORE DEVELOPMENT REGULATOR VOSA"/>
    <property type="match status" value="1"/>
</dbReference>
<feature type="region of interest" description="Disordered" evidence="11">
    <location>
        <begin position="1"/>
        <end position="22"/>
    </location>
</feature>
<feature type="compositionally biased region" description="Low complexity" evidence="11">
    <location>
        <begin position="853"/>
        <end position="865"/>
    </location>
</feature>
<dbReference type="Pfam" id="PF11754">
    <property type="entry name" value="Velvet"/>
    <property type="match status" value="2"/>
</dbReference>
<dbReference type="PANTHER" id="PTHR33572:SF14">
    <property type="entry name" value="DEVELOPMENTAL AND SECONDARY METABOLISM REGULATOR VEA"/>
    <property type="match status" value="1"/>
</dbReference>
<feature type="region of interest" description="Disordered" evidence="11">
    <location>
        <begin position="611"/>
        <end position="783"/>
    </location>
</feature>
<evidence type="ECO:0000313" key="13">
    <source>
        <dbReference type="EMBL" id="EAU39085.1"/>
    </source>
</evidence>
<feature type="region of interest" description="Disordered" evidence="11">
    <location>
        <begin position="254"/>
        <end position="565"/>
    </location>
</feature>
<feature type="compositionally biased region" description="Polar residues" evidence="11">
    <location>
        <begin position="1168"/>
        <end position="1177"/>
    </location>
</feature>
<evidence type="ECO:0000256" key="10">
    <source>
        <dbReference type="ARBA" id="ARBA00064248"/>
    </source>
</evidence>
<evidence type="ECO:0000256" key="2">
    <source>
        <dbReference type="ARBA" id="ARBA00004496"/>
    </source>
</evidence>
<evidence type="ECO:0000256" key="5">
    <source>
        <dbReference type="ARBA" id="ARBA00023163"/>
    </source>
</evidence>
<feature type="compositionally biased region" description="Basic and acidic residues" evidence="11">
    <location>
        <begin position="519"/>
        <end position="540"/>
    </location>
</feature>
<gene>
    <name evidence="13" type="ORF">ATEG_00439</name>
</gene>
<evidence type="ECO:0000256" key="4">
    <source>
        <dbReference type="ARBA" id="ARBA00023015"/>
    </source>
</evidence>
<comment type="subunit">
    <text evidence="10">Component of the heterotrimeric velvet complex composed of laeA, veA and velB; VeA acting as a bridging protein between laeA and velB.</text>
</comment>
<proteinExistence type="inferred from homology"/>
<feature type="compositionally biased region" description="Low complexity" evidence="11">
    <location>
        <begin position="684"/>
        <end position="693"/>
    </location>
</feature>
<feature type="compositionally biased region" description="Low complexity" evidence="11">
    <location>
        <begin position="900"/>
        <end position="911"/>
    </location>
</feature>
<feature type="compositionally biased region" description="Low complexity" evidence="11">
    <location>
        <begin position="1091"/>
        <end position="1104"/>
    </location>
</feature>
<sequence>MATRPPLAPPINETEHSVSRITREGKKITYKLSVMQQPERARACGAGAKCMRSLPSSNRATRLIPVLKASADRRPVDPPPVVELRIFESDPNDDVHKTDITFAYNANFFLFATLDTARPMAQGRLAPTPTCPVLTGVPVAGVAYLDRPTQAGYFIFPDLSVRHEGVYRLNFHLYEETKDTKDLNEGAPLPTAVNPGKPAAPKSFLDFRLEVVSVPFTVFSAKKFPGLTTSTSLSRIIAEQGCRVRIRRDVRMRRRGEKRSDDYEFDEERAYRSSPRYSTPDAYAAANPVERPRSTSISAADPSYPYGSDVQRRPSASEYGYQGAQPYPRPMPPGPVSSSSTPVPPPAPPSHGSSYPSHLAFGSTQAQYPAPQLPRTPQPASAPHPSYAHSRHPSTSNEYESGSSGYSYPSRLPTERPGYHKTSLPPLRLEPPNPLNMPSAGDQPRSSDPNAYQSMAHPAAARSQTPSNPMPSLPPLKVVSGEYPGRAAQPMGITPSPAAELGSGKKLLWETGGPSLSKRSYEDSFGHDERPLHNGMRPDNESYPNTSRRPSEESGPSYTTPSYISEFRDQMVYKRANGRMANKISPALNAEIMLAQGTVDILIDANDPHGQLHQGLQSACEPSRKHSRTSSYDTVDSDWSSDVSGRFDDADESDYSPQLTGSTSPSDSHSAKRRRSNDWPNPPQDQSQSQPQQHHVHHNLWPFHHHGKTSASGSPRASPATGKRPAGCSASSKNRGRRSRFVEESMNDSVSEKPPSIFLREDPRTSASASSASGKGSSAGQRSSGIFRFGKAIASAFNPFGVWGNVADIWKNNPHEENKSATANDALARAEKAYAELKKAGYKGTAKGNYLHQQQSQEQANASEQTCKEDKPARRHSRQNSGEGQSSLRNSFQDLRRAKSSLGISSIPLLSNANRRSEESDAVGVRRQKSRRELQRQAKLLKRVSNLEDKLERARRELQELMGEDAETQVQSQAQDQDQAQVQPQPEPAETTDPATTTLCQDEKAYHRKFVPGALPSLPSERLLQGESTPLGLLSENVQRTPAKDKGKPRRASGNRPVAPKSPKQLTEDQIPGLAIDNPSLKRKSPEPGCAAAADATETQTAESTNDKSVNAEFNGPSPKSKLPKNARGDSPRSVEQKQSREQAQSSGEKKRERRRTPPPAGKRTPSSRKSANSRNVTPCLRMKKSRSDLRAGTGVDSENDDPGKENQEVELTPRRRPLQEQPKTSPSPSPSKRKHSYSYIPPVPPLPKELMAAAAKLDRQRETRGKTTSGEQYKWPEDIF</sequence>
<dbReference type="eggNOG" id="ENOG502QVY9">
    <property type="taxonomic scope" value="Eukaryota"/>
</dbReference>
<feature type="compositionally biased region" description="Low complexity" evidence="11">
    <location>
        <begin position="629"/>
        <end position="644"/>
    </location>
</feature>
<protein>
    <recommendedName>
        <fullName evidence="8">Developmental and secondary metabolism regulator veA</fullName>
    </recommendedName>
    <alternativeName>
        <fullName evidence="9">Velvet complex subunit A</fullName>
    </alternativeName>
</protein>
<feature type="compositionally biased region" description="Basic and acidic residues" evidence="11">
    <location>
        <begin position="1127"/>
        <end position="1141"/>
    </location>
</feature>
<keyword evidence="3" id="KW-0963">Cytoplasm</keyword>
<dbReference type="GO" id="GO:0005634">
    <property type="term" value="C:nucleus"/>
    <property type="evidence" value="ECO:0007669"/>
    <property type="project" value="UniProtKB-SubCell"/>
</dbReference>
<dbReference type="InterPro" id="IPR038491">
    <property type="entry name" value="Velvet_dom_sf"/>
</dbReference>
<feature type="compositionally biased region" description="Basic residues" evidence="11">
    <location>
        <begin position="694"/>
        <end position="708"/>
    </location>
</feature>
<keyword evidence="5" id="KW-0804">Transcription</keyword>
<feature type="compositionally biased region" description="Polar residues" evidence="11">
    <location>
        <begin position="444"/>
        <end position="453"/>
    </location>
</feature>
<feature type="compositionally biased region" description="Polar residues" evidence="11">
    <location>
        <begin position="655"/>
        <end position="668"/>
    </location>
</feature>
<feature type="compositionally biased region" description="Polar residues" evidence="11">
    <location>
        <begin position="542"/>
        <end position="563"/>
    </location>
</feature>
<evidence type="ECO:0000256" key="9">
    <source>
        <dbReference type="ARBA" id="ARBA00043152"/>
    </source>
</evidence>
<dbReference type="HOGENOM" id="CLU_263065_0_0_1"/>
<name>Q0D0U5_ASPTN</name>
<keyword evidence="4" id="KW-0805">Transcription regulation</keyword>
<dbReference type="RefSeq" id="XP_001210525.1">
    <property type="nucleotide sequence ID" value="XM_001210525.1"/>
</dbReference>
<dbReference type="GO" id="GO:0034250">
    <property type="term" value="P:positive regulation of amide metabolic process"/>
    <property type="evidence" value="ECO:0007669"/>
    <property type="project" value="UniProtKB-ARBA"/>
</dbReference>
<feature type="region of interest" description="Disordered" evidence="11">
    <location>
        <begin position="848"/>
        <end position="934"/>
    </location>
</feature>
<dbReference type="GO" id="GO:0051176">
    <property type="term" value="P:positive regulation of sulfur metabolic process"/>
    <property type="evidence" value="ECO:0007669"/>
    <property type="project" value="UniProtKB-ARBA"/>
</dbReference>
<accession>Q0D0U5</accession>
<feature type="region of interest" description="Disordered" evidence="11">
    <location>
        <begin position="958"/>
        <end position="1281"/>
    </location>
</feature>
<dbReference type="GeneID" id="4355193"/>
<feature type="compositionally biased region" description="Low complexity" evidence="11">
    <location>
        <begin position="766"/>
        <end position="783"/>
    </location>
</feature>
<keyword evidence="6" id="KW-0539">Nucleus</keyword>
<evidence type="ECO:0000256" key="7">
    <source>
        <dbReference type="ARBA" id="ARBA00038005"/>
    </source>
</evidence>
<evidence type="ECO:0000313" key="14">
    <source>
        <dbReference type="Proteomes" id="UP000007963"/>
    </source>
</evidence>
<dbReference type="GO" id="GO:0043455">
    <property type="term" value="P:regulation of secondary metabolic process"/>
    <property type="evidence" value="ECO:0007669"/>
    <property type="project" value="UniProtKB-ARBA"/>
</dbReference>
<evidence type="ECO:0000259" key="12">
    <source>
        <dbReference type="PROSITE" id="PS51821"/>
    </source>
</evidence>
<dbReference type="InterPro" id="IPR037525">
    <property type="entry name" value="Velvet_dom"/>
</dbReference>
<dbReference type="Proteomes" id="UP000007963">
    <property type="component" value="Unassembled WGS sequence"/>
</dbReference>
<dbReference type="EMBL" id="CH476594">
    <property type="protein sequence ID" value="EAU39085.1"/>
    <property type="molecule type" value="Genomic_DNA"/>
</dbReference>
<feature type="compositionally biased region" description="Low complexity" evidence="11">
    <location>
        <begin position="393"/>
        <end position="410"/>
    </location>
</feature>
<evidence type="ECO:0000256" key="11">
    <source>
        <dbReference type="SAM" id="MobiDB-lite"/>
    </source>
</evidence>
<comment type="similarity">
    <text evidence="7">Belongs to the velvet family. VeA subfamily.</text>
</comment>
<feature type="compositionally biased region" description="Pro residues" evidence="11">
    <location>
        <begin position="371"/>
        <end position="382"/>
    </location>
</feature>
<dbReference type="PROSITE" id="PS51821">
    <property type="entry name" value="VELVET"/>
    <property type="match status" value="1"/>
</dbReference>
<evidence type="ECO:0000256" key="3">
    <source>
        <dbReference type="ARBA" id="ARBA00022490"/>
    </source>
</evidence>
<evidence type="ECO:0000256" key="8">
    <source>
        <dbReference type="ARBA" id="ARBA00041053"/>
    </source>
</evidence>
<evidence type="ECO:0000256" key="1">
    <source>
        <dbReference type="ARBA" id="ARBA00004123"/>
    </source>
</evidence>
<feature type="compositionally biased region" description="Polar residues" evidence="11">
    <location>
        <begin position="879"/>
        <end position="893"/>
    </location>
</feature>